<feature type="region of interest" description="Disordered" evidence="1">
    <location>
        <begin position="1"/>
        <end position="27"/>
    </location>
</feature>
<organism evidence="2 3">
    <name type="scientific">Escallonia herrerae</name>
    <dbReference type="NCBI Taxonomy" id="1293975"/>
    <lineage>
        <taxon>Eukaryota</taxon>
        <taxon>Viridiplantae</taxon>
        <taxon>Streptophyta</taxon>
        <taxon>Embryophyta</taxon>
        <taxon>Tracheophyta</taxon>
        <taxon>Spermatophyta</taxon>
        <taxon>Magnoliopsida</taxon>
        <taxon>eudicotyledons</taxon>
        <taxon>Gunneridae</taxon>
        <taxon>Pentapetalae</taxon>
        <taxon>asterids</taxon>
        <taxon>campanulids</taxon>
        <taxon>Escalloniales</taxon>
        <taxon>Escalloniaceae</taxon>
        <taxon>Escallonia</taxon>
    </lineage>
</organism>
<sequence length="116" mass="12165">MSGRASSSLEGNFDLSSPETPSTMVWVSRGPYKPSASYVQVGDFKPTMSSTGGGKSKGGRGKPKSTKSVSRSSKIGLQFPVGVIARFLRPKSTPSMSAPAPSSTSLPSSNTYLPRY</sequence>
<feature type="region of interest" description="Disordered" evidence="1">
    <location>
        <begin position="91"/>
        <end position="116"/>
    </location>
</feature>
<evidence type="ECO:0000256" key="1">
    <source>
        <dbReference type="SAM" id="MobiDB-lite"/>
    </source>
</evidence>
<dbReference type="Gene3D" id="1.10.20.10">
    <property type="entry name" value="Histone, subunit A"/>
    <property type="match status" value="1"/>
</dbReference>
<name>A0AA88W267_9ASTE</name>
<accession>A0AA88W267</accession>
<protein>
    <submittedName>
        <fullName evidence="2">Uncharacterized protein</fullName>
    </submittedName>
</protein>
<dbReference type="GO" id="GO:0046982">
    <property type="term" value="F:protein heterodimerization activity"/>
    <property type="evidence" value="ECO:0007669"/>
    <property type="project" value="InterPro"/>
</dbReference>
<evidence type="ECO:0000313" key="2">
    <source>
        <dbReference type="EMBL" id="KAK3017978.1"/>
    </source>
</evidence>
<dbReference type="InterPro" id="IPR009072">
    <property type="entry name" value="Histone-fold"/>
</dbReference>
<feature type="compositionally biased region" description="Low complexity" evidence="1">
    <location>
        <begin position="91"/>
        <end position="109"/>
    </location>
</feature>
<gene>
    <name evidence="2" type="ORF">RJ639_002735</name>
</gene>
<dbReference type="EMBL" id="JAVXUP010000964">
    <property type="protein sequence ID" value="KAK3017978.1"/>
    <property type="molecule type" value="Genomic_DNA"/>
</dbReference>
<dbReference type="Proteomes" id="UP001188597">
    <property type="component" value="Unassembled WGS sequence"/>
</dbReference>
<feature type="region of interest" description="Disordered" evidence="1">
    <location>
        <begin position="42"/>
        <end position="73"/>
    </location>
</feature>
<proteinExistence type="predicted"/>
<feature type="compositionally biased region" description="Polar residues" evidence="1">
    <location>
        <begin position="1"/>
        <end position="25"/>
    </location>
</feature>
<comment type="caution">
    <text evidence="2">The sequence shown here is derived from an EMBL/GenBank/DDBJ whole genome shotgun (WGS) entry which is preliminary data.</text>
</comment>
<reference evidence="2" key="1">
    <citation type="submission" date="2022-12" db="EMBL/GenBank/DDBJ databases">
        <title>Draft genome assemblies for two species of Escallonia (Escalloniales).</title>
        <authorList>
            <person name="Chanderbali A."/>
            <person name="Dervinis C."/>
            <person name="Anghel I."/>
            <person name="Soltis D."/>
            <person name="Soltis P."/>
            <person name="Zapata F."/>
        </authorList>
    </citation>
    <scope>NUCLEOTIDE SEQUENCE</scope>
    <source>
        <strain evidence="2">UCBG64.0493</strain>
        <tissue evidence="2">Leaf</tissue>
    </source>
</reference>
<dbReference type="AlphaFoldDB" id="A0AA88W267"/>
<dbReference type="SUPFAM" id="SSF47113">
    <property type="entry name" value="Histone-fold"/>
    <property type="match status" value="1"/>
</dbReference>
<keyword evidence="3" id="KW-1185">Reference proteome</keyword>
<evidence type="ECO:0000313" key="3">
    <source>
        <dbReference type="Proteomes" id="UP001188597"/>
    </source>
</evidence>